<proteinExistence type="predicted"/>
<evidence type="ECO:0000313" key="1">
    <source>
        <dbReference type="EMBL" id="OUN02807.1"/>
    </source>
</evidence>
<dbReference type="EMBL" id="NFHB01000006">
    <property type="protein sequence ID" value="OUN02807.1"/>
    <property type="molecule type" value="Genomic_DNA"/>
</dbReference>
<comment type="caution">
    <text evidence="1">The sequence shown here is derived from an EMBL/GenBank/DDBJ whole genome shotgun (WGS) entry which is preliminary data.</text>
</comment>
<dbReference type="OrthoDB" id="1004831at2"/>
<gene>
    <name evidence="1" type="ORF">B5G41_09745</name>
</gene>
<name>A0A1Y3QWM5_9BACT</name>
<organism evidence="1 2">
    <name type="scientific">Alistipes onderdonkii</name>
    <dbReference type="NCBI Taxonomy" id="328813"/>
    <lineage>
        <taxon>Bacteria</taxon>
        <taxon>Pseudomonadati</taxon>
        <taxon>Bacteroidota</taxon>
        <taxon>Bacteroidia</taxon>
        <taxon>Bacteroidales</taxon>
        <taxon>Rikenellaceae</taxon>
        <taxon>Alistipes</taxon>
    </lineage>
</organism>
<reference evidence="2" key="1">
    <citation type="submission" date="2017-04" db="EMBL/GenBank/DDBJ databases">
        <title>Function of individual gut microbiota members based on whole genome sequencing of pure cultures obtained from chicken caecum.</title>
        <authorList>
            <person name="Medvecky M."/>
            <person name="Cejkova D."/>
            <person name="Polansky O."/>
            <person name="Karasova D."/>
            <person name="Kubasova T."/>
            <person name="Cizek A."/>
            <person name="Rychlik I."/>
        </authorList>
    </citation>
    <scope>NUCLEOTIDE SEQUENCE [LARGE SCALE GENOMIC DNA]</scope>
    <source>
        <strain evidence="2">An90</strain>
    </source>
</reference>
<dbReference type="AlphaFoldDB" id="A0A1Y3QWM5"/>
<evidence type="ECO:0000313" key="2">
    <source>
        <dbReference type="Proteomes" id="UP000195772"/>
    </source>
</evidence>
<dbReference type="RefSeq" id="WP_087402662.1">
    <property type="nucleotide sequence ID" value="NZ_NFHB01000006.1"/>
</dbReference>
<dbReference type="Proteomes" id="UP000195772">
    <property type="component" value="Unassembled WGS sequence"/>
</dbReference>
<sequence length="325" mass="34709">MTFTQIPPEYAPLGGELRYTVTTPETATLDLRIADAGNGTLIGAKRFAGITSASFDAAPYLRRAVAFVPTTGSTGFHMADGRSVAAYIEAQTAQAAGTAPSVHSPLRTFLPCRTNVTAPALLTSMPLVRLISHGECDELTLFSDEAVTVTVTAQAGTTATAESYRTATGGLHVFRLDTRDFPEAETLAVDAGACGSVAYTVIPAFSGARRLAWRSSAGGIEHYTFPIEKSESVETTRQRAYGAEGHLVARTRTERRTVLVSAYEPRAALEGLSEVLSSPDVWLAGDDGYTAIDVVTEKSVLHRHGAVTCLEIEIRPKRKTGMPWN</sequence>
<protein>
    <submittedName>
        <fullName evidence="1">Uncharacterized protein</fullName>
    </submittedName>
</protein>
<accession>A0A1Y3QWM5</accession>